<feature type="binding site" evidence="10">
    <location>
        <position position="66"/>
    </location>
    <ligand>
        <name>Na(+)</name>
        <dbReference type="ChEBI" id="CHEBI:29101"/>
        <note>structural</note>
    </ligand>
</feature>
<name>A0A1L3MT27_9BACI</name>
<dbReference type="HAMAP" id="MF_00454">
    <property type="entry name" value="FluC"/>
    <property type="match status" value="1"/>
</dbReference>
<dbReference type="NCBIfam" id="TIGR00494">
    <property type="entry name" value="crcB"/>
    <property type="match status" value="1"/>
</dbReference>
<dbReference type="GO" id="GO:0005886">
    <property type="term" value="C:plasma membrane"/>
    <property type="evidence" value="ECO:0007669"/>
    <property type="project" value="UniProtKB-SubCell"/>
</dbReference>
<evidence type="ECO:0000256" key="10">
    <source>
        <dbReference type="HAMAP-Rule" id="MF_00454"/>
    </source>
</evidence>
<dbReference type="PANTHER" id="PTHR28259:SF1">
    <property type="entry name" value="FLUORIDE EXPORT PROTEIN 1-RELATED"/>
    <property type="match status" value="1"/>
</dbReference>
<keyword evidence="10" id="KW-0813">Transport</keyword>
<keyword evidence="10" id="KW-0406">Ion transport</keyword>
<keyword evidence="10" id="KW-0915">Sodium</keyword>
<evidence type="ECO:0000256" key="4">
    <source>
        <dbReference type="ARBA" id="ARBA00022989"/>
    </source>
</evidence>
<comment type="function">
    <text evidence="9 10">Fluoride-specific ion channel. Important for reducing fluoride concentration in the cell, thus reducing its toxicity.</text>
</comment>
<comment type="subcellular location">
    <subcellularLocation>
        <location evidence="1 10">Cell membrane</location>
        <topology evidence="1 10">Multi-pass membrane protein</topology>
    </subcellularLocation>
</comment>
<dbReference type="Proteomes" id="UP000181936">
    <property type="component" value="Chromosome"/>
</dbReference>
<evidence type="ECO:0000256" key="6">
    <source>
        <dbReference type="ARBA" id="ARBA00023303"/>
    </source>
</evidence>
<dbReference type="OrthoDB" id="9815830at2"/>
<reference evidence="11 12" key="1">
    <citation type="journal article" date="2016" name="Sci. Rep.">
        <title>Complete genome sequence and transcriptomic analysis of a novel marine strain Bacillus weihaiensis reveals the mechanism of brown algae degradation.</title>
        <authorList>
            <person name="Zhu Y."/>
            <person name="Chen P."/>
            <person name="Bao Y."/>
            <person name="Men Y."/>
            <person name="Zeng Y."/>
            <person name="Yang J."/>
            <person name="Sun J."/>
            <person name="Sun Y."/>
        </authorList>
    </citation>
    <scope>NUCLEOTIDE SEQUENCE [LARGE SCALE GENOMIC DNA]</scope>
    <source>
        <strain evidence="11 12">Alg07</strain>
    </source>
</reference>
<keyword evidence="10" id="KW-0479">Metal-binding</keyword>
<evidence type="ECO:0000313" key="12">
    <source>
        <dbReference type="Proteomes" id="UP000181936"/>
    </source>
</evidence>
<organism evidence="11 12">
    <name type="scientific">Bacillus weihaiensis</name>
    <dbReference type="NCBI Taxonomy" id="1547283"/>
    <lineage>
        <taxon>Bacteria</taxon>
        <taxon>Bacillati</taxon>
        <taxon>Bacillota</taxon>
        <taxon>Bacilli</taxon>
        <taxon>Bacillales</taxon>
        <taxon>Bacillaceae</taxon>
        <taxon>Bacillus</taxon>
    </lineage>
</organism>
<protein>
    <recommendedName>
        <fullName evidence="10">Fluoride-specific ion channel FluC</fullName>
    </recommendedName>
</protein>
<evidence type="ECO:0000256" key="5">
    <source>
        <dbReference type="ARBA" id="ARBA00023136"/>
    </source>
</evidence>
<evidence type="ECO:0000256" key="3">
    <source>
        <dbReference type="ARBA" id="ARBA00022692"/>
    </source>
</evidence>
<evidence type="ECO:0000256" key="9">
    <source>
        <dbReference type="ARBA" id="ARBA00049940"/>
    </source>
</evidence>
<dbReference type="GO" id="GO:0046872">
    <property type="term" value="F:metal ion binding"/>
    <property type="evidence" value="ECO:0007669"/>
    <property type="project" value="UniProtKB-KW"/>
</dbReference>
<dbReference type="AlphaFoldDB" id="A0A1L3MT27"/>
<gene>
    <name evidence="10" type="primary">fluC</name>
    <name evidence="10" type="synonym">crcB</name>
    <name evidence="11" type="ORF">A9C19_12380</name>
</gene>
<keyword evidence="6 10" id="KW-0407">Ion channel</keyword>
<evidence type="ECO:0000256" key="8">
    <source>
        <dbReference type="ARBA" id="ARBA00035585"/>
    </source>
</evidence>
<evidence type="ECO:0000256" key="2">
    <source>
        <dbReference type="ARBA" id="ARBA00022475"/>
    </source>
</evidence>
<dbReference type="PANTHER" id="PTHR28259">
    <property type="entry name" value="FLUORIDE EXPORT PROTEIN 1-RELATED"/>
    <property type="match status" value="1"/>
</dbReference>
<evidence type="ECO:0000256" key="7">
    <source>
        <dbReference type="ARBA" id="ARBA00035120"/>
    </source>
</evidence>
<feature type="transmembrane region" description="Helical" evidence="10">
    <location>
        <begin position="56"/>
        <end position="75"/>
    </location>
</feature>
<evidence type="ECO:0000313" key="11">
    <source>
        <dbReference type="EMBL" id="APH05486.1"/>
    </source>
</evidence>
<evidence type="ECO:0000256" key="1">
    <source>
        <dbReference type="ARBA" id="ARBA00004651"/>
    </source>
</evidence>
<keyword evidence="4 10" id="KW-1133">Transmembrane helix</keyword>
<comment type="activity regulation">
    <text evidence="10">Na(+) is not transported, but it plays an essential structural role and its presence is essential for fluoride channel function.</text>
</comment>
<dbReference type="STRING" id="1547283.A9C19_12380"/>
<dbReference type="RefSeq" id="WP_072580276.1">
    <property type="nucleotide sequence ID" value="NZ_CP016020.1"/>
</dbReference>
<dbReference type="GO" id="GO:0140114">
    <property type="term" value="P:cellular detoxification of fluoride"/>
    <property type="evidence" value="ECO:0007669"/>
    <property type="project" value="UniProtKB-UniRule"/>
</dbReference>
<keyword evidence="12" id="KW-1185">Reference proteome</keyword>
<comment type="catalytic activity">
    <reaction evidence="8">
        <text>fluoride(in) = fluoride(out)</text>
        <dbReference type="Rhea" id="RHEA:76159"/>
        <dbReference type="ChEBI" id="CHEBI:17051"/>
    </reaction>
    <physiologicalReaction direction="left-to-right" evidence="8">
        <dbReference type="Rhea" id="RHEA:76160"/>
    </physiologicalReaction>
</comment>
<feature type="transmembrane region" description="Helical" evidence="10">
    <location>
        <begin position="29"/>
        <end position="49"/>
    </location>
</feature>
<feature type="binding site" evidence="10">
    <location>
        <position position="69"/>
    </location>
    <ligand>
        <name>Na(+)</name>
        <dbReference type="ChEBI" id="CHEBI:29101"/>
        <note>structural</note>
    </ligand>
</feature>
<dbReference type="KEGG" id="bwh:A9C19_12380"/>
<comment type="similarity">
    <text evidence="7 10">Belongs to the fluoride channel Fluc/FEX (TC 1.A.43) family.</text>
</comment>
<sequence>MISVAVGGACGAALRYLVGECIALYWQKAFPIALILINCLGAFFLGLIIQYADDSLLILMATGFCGGFTTYSSFSMEAVSLLRSKKYLFFISYILLTIMGSILAYVCGEIVSSFFYR</sequence>
<accession>A0A1L3MT27</accession>
<feature type="transmembrane region" description="Helical" evidence="10">
    <location>
        <begin position="87"/>
        <end position="107"/>
    </location>
</feature>
<dbReference type="InterPro" id="IPR003691">
    <property type="entry name" value="FluC"/>
</dbReference>
<proteinExistence type="inferred from homology"/>
<dbReference type="EMBL" id="CP016020">
    <property type="protein sequence ID" value="APH05486.1"/>
    <property type="molecule type" value="Genomic_DNA"/>
</dbReference>
<keyword evidence="3 10" id="KW-0812">Transmembrane</keyword>
<dbReference type="Pfam" id="PF02537">
    <property type="entry name" value="CRCB"/>
    <property type="match status" value="1"/>
</dbReference>
<keyword evidence="2 10" id="KW-1003">Cell membrane</keyword>
<keyword evidence="5 10" id="KW-0472">Membrane</keyword>
<dbReference type="GO" id="GO:0062054">
    <property type="term" value="F:fluoride channel activity"/>
    <property type="evidence" value="ECO:0007669"/>
    <property type="project" value="UniProtKB-UniRule"/>
</dbReference>